<feature type="transmembrane region" description="Helical" evidence="1">
    <location>
        <begin position="157"/>
        <end position="181"/>
    </location>
</feature>
<evidence type="ECO:0000256" key="1">
    <source>
        <dbReference type="SAM" id="Phobius"/>
    </source>
</evidence>
<dbReference type="InterPro" id="IPR005625">
    <property type="entry name" value="PepSY-ass_TM"/>
</dbReference>
<dbReference type="Proteomes" id="UP000180215">
    <property type="component" value="Unassembled WGS sequence"/>
</dbReference>
<gene>
    <name evidence="2" type="ORF">BK022_24140</name>
</gene>
<proteinExistence type="predicted"/>
<dbReference type="PANTHER" id="PTHR34219:SF5">
    <property type="entry name" value="BLR4505 PROTEIN"/>
    <property type="match status" value="1"/>
</dbReference>
<reference evidence="2 3" key="1">
    <citation type="submission" date="2016-10" db="EMBL/GenBank/DDBJ databases">
        <title>Draft genome sequence of Methylobacterium extorquens CP3, a seed endophyte of Crotalaria pumila with plant growth-promoting and metal tolerance properties.</title>
        <authorList>
            <person name="Sanchez-Lopez A.S."/>
            <person name="Van Hamme J.D."/>
            <person name="Thijs S."/>
            <person name="Mcammond B.M."/>
            <person name="Stevens V."/>
            <person name="Gonzalez-Chavez M.D.C."/>
            <person name="Vangronsveld J."/>
        </authorList>
    </citation>
    <scope>NUCLEOTIDE SEQUENCE [LARGE SCALE GENOMIC DNA]</scope>
    <source>
        <strain evidence="2 3">CP3</strain>
    </source>
</reference>
<keyword evidence="1" id="KW-0472">Membrane</keyword>
<keyword evidence="1" id="KW-1133">Transmembrane helix</keyword>
<feature type="transmembrane region" description="Helical" evidence="1">
    <location>
        <begin position="12"/>
        <end position="33"/>
    </location>
</feature>
<keyword evidence="1" id="KW-0812">Transmembrane</keyword>
<dbReference type="AlphaFoldDB" id="A0A1S1NZC6"/>
<comment type="caution">
    <text evidence="2">The sequence shown here is derived from an EMBL/GenBank/DDBJ whole genome shotgun (WGS) entry which is preliminary data.</text>
</comment>
<dbReference type="EMBL" id="MNAO01000451">
    <property type="protein sequence ID" value="OHV14750.1"/>
    <property type="molecule type" value="Genomic_DNA"/>
</dbReference>
<dbReference type="Pfam" id="PF03929">
    <property type="entry name" value="PepSY_TM"/>
    <property type="match status" value="1"/>
</dbReference>
<dbReference type="PANTHER" id="PTHR34219">
    <property type="entry name" value="IRON-REGULATED INNER MEMBRANE PROTEIN-RELATED"/>
    <property type="match status" value="1"/>
</dbReference>
<accession>A0A1S1NZC6</accession>
<protein>
    <submittedName>
        <fullName evidence="2">Peptidase</fullName>
    </submittedName>
</protein>
<organism evidence="2 3">
    <name type="scientific">Methylorubrum extorquens</name>
    <name type="common">Methylobacterium dichloromethanicum</name>
    <name type="synonym">Methylobacterium extorquens</name>
    <dbReference type="NCBI Taxonomy" id="408"/>
    <lineage>
        <taxon>Bacteria</taxon>
        <taxon>Pseudomonadati</taxon>
        <taxon>Pseudomonadota</taxon>
        <taxon>Alphaproteobacteria</taxon>
        <taxon>Hyphomicrobiales</taxon>
        <taxon>Methylobacteriaceae</taxon>
        <taxon>Methylorubrum</taxon>
    </lineage>
</organism>
<feature type="transmembrane region" description="Helical" evidence="1">
    <location>
        <begin position="384"/>
        <end position="405"/>
    </location>
</feature>
<sequence length="433" mass="48027">MARSVFVLLHRWAGLTIAAFLLVAGLTGAVISWDHELDDWLNPHLHTVESRGAAIPALDLARQFEAREPGARVAYLPLAAEAGESLSLFVMPRVDAATGGLHKLGYNQVFLDPVTGAELGRREWGQVWPITRETLISFLYKLHYSLHLPEMWGEERWGIWLLGIVAVVWMLDSFVGFYLTLPVRKPANSERPAAVERQLGRGWWSRWKPAWKVKTAGSPYRVTFDLHRAFSLWTFALLFVLAFTAFSLNLYREVFLPLMSSVSQVTPDPSNTRPFVSPLKPIEPGVDYARILEVAQAEGQRRGWKEPVGALAYAPMQGFYTARFFEPGDDHGAAGVGPAAIYFDGGDGRVIGDRQPWVGTAADIFVQAQFPVHSGRILGLPGRILISFMGLVVAMLSVTGVVIWSRKRAARLSVRRKAVALPARPVSRPVPAE</sequence>
<evidence type="ECO:0000313" key="2">
    <source>
        <dbReference type="EMBL" id="OHV14750.1"/>
    </source>
</evidence>
<name>A0A1S1NZC6_METEX</name>
<evidence type="ECO:0000313" key="3">
    <source>
        <dbReference type="Proteomes" id="UP000180215"/>
    </source>
</evidence>
<feature type="transmembrane region" description="Helical" evidence="1">
    <location>
        <begin position="230"/>
        <end position="251"/>
    </location>
</feature>